<sequence>MQPNLTIDSIIARPVVTPLARPIRTAVGTVESAPLVLIDVRTKEGVIGSAYIFAYTGAALGGLTRLVRDVGEELAGRVAAPRDLMCFFDRRFRLLGWQGLVAMAVSGIDMAVWDALGKAAGIPVAALLGASPRQVQAYDSYGVIDPRRDLQLVTTSVERGFTAIKIKLGDGDLETDVEAVRLVREAIGSSVRLMVDYNQALDRVEAVRRIRALQSYDLYWVEEPVKAEDHLGHAAVRRAVATPIQTGENWWFPADMAASIGSAASDFAMPDLMKIGGVTGWIDAAAMASSAGMPISSHIFMEASAHVMAASPTAHYIEHLDLASAVLSEPMHPKGGTIQATGNGLGLCWDEDAVLRYSAV</sequence>
<organism evidence="5 6">
    <name type="scientific">Tianweitania populi</name>
    <dbReference type="NCBI Taxonomy" id="1607949"/>
    <lineage>
        <taxon>Bacteria</taxon>
        <taxon>Pseudomonadati</taxon>
        <taxon>Pseudomonadota</taxon>
        <taxon>Alphaproteobacteria</taxon>
        <taxon>Hyphomicrobiales</taxon>
        <taxon>Phyllobacteriaceae</taxon>
        <taxon>Tianweitania</taxon>
    </lineage>
</organism>
<reference evidence="5" key="1">
    <citation type="journal article" date="2014" name="Int. J. Syst. Evol. Microbiol.">
        <title>Complete genome sequence of Corynebacterium casei LMG S-19264T (=DSM 44701T), isolated from a smear-ripened cheese.</title>
        <authorList>
            <consortium name="US DOE Joint Genome Institute (JGI-PGF)"/>
            <person name="Walter F."/>
            <person name="Albersmeier A."/>
            <person name="Kalinowski J."/>
            <person name="Ruckert C."/>
        </authorList>
    </citation>
    <scope>NUCLEOTIDE SEQUENCE</scope>
    <source>
        <strain evidence="5">KCTC 42249</strain>
    </source>
</reference>
<dbReference type="GO" id="GO:0009063">
    <property type="term" value="P:amino acid catabolic process"/>
    <property type="evidence" value="ECO:0007669"/>
    <property type="project" value="InterPro"/>
</dbReference>
<evidence type="ECO:0000313" key="6">
    <source>
        <dbReference type="Proteomes" id="UP000630142"/>
    </source>
</evidence>
<proteinExistence type="predicted"/>
<evidence type="ECO:0000256" key="2">
    <source>
        <dbReference type="ARBA" id="ARBA00022723"/>
    </source>
</evidence>
<dbReference type="PANTHER" id="PTHR13794">
    <property type="entry name" value="ENOLASE SUPERFAMILY, MANDELATE RACEMASE"/>
    <property type="match status" value="1"/>
</dbReference>
<keyword evidence="6" id="KW-1185">Reference proteome</keyword>
<comment type="caution">
    <text evidence="5">The sequence shown here is derived from an EMBL/GenBank/DDBJ whole genome shotgun (WGS) entry which is preliminary data.</text>
</comment>
<dbReference type="InterPro" id="IPR029017">
    <property type="entry name" value="Enolase-like_N"/>
</dbReference>
<evidence type="ECO:0000313" key="5">
    <source>
        <dbReference type="EMBL" id="GHD23671.1"/>
    </source>
</evidence>
<dbReference type="AlphaFoldDB" id="A0A8J3GMC4"/>
<accession>A0A8J3GMC4</accession>
<dbReference type="Gene3D" id="3.30.390.10">
    <property type="entry name" value="Enolase-like, N-terminal domain"/>
    <property type="match status" value="1"/>
</dbReference>
<keyword evidence="2" id="KW-0479">Metal-binding</keyword>
<dbReference type="Proteomes" id="UP000630142">
    <property type="component" value="Unassembled WGS sequence"/>
</dbReference>
<dbReference type="Pfam" id="PF02746">
    <property type="entry name" value="MR_MLE_N"/>
    <property type="match status" value="1"/>
</dbReference>
<dbReference type="GO" id="GO:0016052">
    <property type="term" value="P:carbohydrate catabolic process"/>
    <property type="evidence" value="ECO:0007669"/>
    <property type="project" value="TreeGrafter"/>
</dbReference>
<evidence type="ECO:0000256" key="3">
    <source>
        <dbReference type="ARBA" id="ARBA00022842"/>
    </source>
</evidence>
<comment type="cofactor">
    <cofactor evidence="1">
        <name>Mg(2+)</name>
        <dbReference type="ChEBI" id="CHEBI:18420"/>
    </cofactor>
</comment>
<dbReference type="SUPFAM" id="SSF51604">
    <property type="entry name" value="Enolase C-terminal domain-like"/>
    <property type="match status" value="1"/>
</dbReference>
<gene>
    <name evidence="5" type="ORF">GCM10016234_39080</name>
</gene>
<dbReference type="Gene3D" id="3.20.20.120">
    <property type="entry name" value="Enolase-like C-terminal domain"/>
    <property type="match status" value="1"/>
</dbReference>
<dbReference type="GO" id="GO:0016836">
    <property type="term" value="F:hydro-lyase activity"/>
    <property type="evidence" value="ECO:0007669"/>
    <property type="project" value="TreeGrafter"/>
</dbReference>
<dbReference type="SFLD" id="SFLDG00179">
    <property type="entry name" value="mandelate_racemase"/>
    <property type="match status" value="1"/>
</dbReference>
<dbReference type="SUPFAM" id="SSF54826">
    <property type="entry name" value="Enolase N-terminal domain-like"/>
    <property type="match status" value="1"/>
</dbReference>
<keyword evidence="3" id="KW-0460">Magnesium</keyword>
<feature type="domain" description="Mandelate racemase/muconate lactonizing enzyme C-terminal" evidence="4">
    <location>
        <begin position="146"/>
        <end position="243"/>
    </location>
</feature>
<dbReference type="InterPro" id="IPR018110">
    <property type="entry name" value="Mandel_Rmase/mucon_lact_enz_CS"/>
</dbReference>
<dbReference type="InterPro" id="IPR046945">
    <property type="entry name" value="RHMD-like"/>
</dbReference>
<dbReference type="PROSITE" id="PS00909">
    <property type="entry name" value="MR_MLE_2"/>
    <property type="match status" value="1"/>
</dbReference>
<name>A0A8J3GMC4_9HYPH</name>
<reference evidence="5" key="2">
    <citation type="submission" date="2020-09" db="EMBL/GenBank/DDBJ databases">
        <authorList>
            <person name="Sun Q."/>
            <person name="Kim S."/>
        </authorList>
    </citation>
    <scope>NUCLEOTIDE SEQUENCE</scope>
    <source>
        <strain evidence="5">KCTC 42249</strain>
    </source>
</reference>
<dbReference type="InterPro" id="IPR029065">
    <property type="entry name" value="Enolase_C-like"/>
</dbReference>
<dbReference type="EMBL" id="BMZQ01000006">
    <property type="protein sequence ID" value="GHD23671.1"/>
    <property type="molecule type" value="Genomic_DNA"/>
</dbReference>
<dbReference type="PANTHER" id="PTHR13794:SF58">
    <property type="entry name" value="MITOCHONDRIAL ENOLASE SUPERFAMILY MEMBER 1"/>
    <property type="match status" value="1"/>
</dbReference>
<dbReference type="RefSeq" id="WP_189507323.1">
    <property type="nucleotide sequence ID" value="NZ_BMZQ01000006.1"/>
</dbReference>
<dbReference type="GO" id="GO:0000287">
    <property type="term" value="F:magnesium ion binding"/>
    <property type="evidence" value="ECO:0007669"/>
    <property type="project" value="TreeGrafter"/>
</dbReference>
<dbReference type="SFLD" id="SFLDS00001">
    <property type="entry name" value="Enolase"/>
    <property type="match status" value="1"/>
</dbReference>
<evidence type="ECO:0000259" key="4">
    <source>
        <dbReference type="SMART" id="SM00922"/>
    </source>
</evidence>
<dbReference type="SMART" id="SM00922">
    <property type="entry name" value="MR_MLE"/>
    <property type="match status" value="1"/>
</dbReference>
<protein>
    <submittedName>
        <fullName evidence="5">Mandelate racemase</fullName>
    </submittedName>
</protein>
<dbReference type="InterPro" id="IPR036849">
    <property type="entry name" value="Enolase-like_C_sf"/>
</dbReference>
<dbReference type="Pfam" id="PF13378">
    <property type="entry name" value="MR_MLE_C"/>
    <property type="match status" value="1"/>
</dbReference>
<dbReference type="InterPro" id="IPR013341">
    <property type="entry name" value="Mandelate_racemase_N_dom"/>
</dbReference>
<dbReference type="InterPro" id="IPR013342">
    <property type="entry name" value="Mandelate_racemase_C"/>
</dbReference>
<evidence type="ECO:0000256" key="1">
    <source>
        <dbReference type="ARBA" id="ARBA00001946"/>
    </source>
</evidence>